<gene>
    <name evidence="3" type="ORF">PGT21_015602</name>
</gene>
<dbReference type="Pfam" id="PF21034">
    <property type="entry name" value="BCAS3_WD40"/>
    <property type="match status" value="1"/>
</dbReference>
<evidence type="ECO:0000256" key="1">
    <source>
        <dbReference type="SAM" id="MobiDB-lite"/>
    </source>
</evidence>
<dbReference type="GO" id="GO:0042594">
    <property type="term" value="P:response to starvation"/>
    <property type="evidence" value="ECO:0007669"/>
    <property type="project" value="TreeGrafter"/>
</dbReference>
<dbReference type="PANTHER" id="PTHR13268:SF0">
    <property type="entry name" value="BCAS3 MICROTUBULE ASSOCIATED CELL MIGRATION FACTOR"/>
    <property type="match status" value="1"/>
</dbReference>
<feature type="compositionally biased region" description="Basic residues" evidence="1">
    <location>
        <begin position="1415"/>
        <end position="1429"/>
    </location>
</feature>
<dbReference type="Proteomes" id="UP000324748">
    <property type="component" value="Unassembled WGS sequence"/>
</dbReference>
<feature type="compositionally biased region" description="Low complexity" evidence="1">
    <location>
        <begin position="1002"/>
        <end position="1016"/>
    </location>
</feature>
<dbReference type="InterPro" id="IPR045142">
    <property type="entry name" value="BCAS3-like"/>
</dbReference>
<feature type="region of interest" description="Disordered" evidence="1">
    <location>
        <begin position="344"/>
        <end position="387"/>
    </location>
</feature>
<evidence type="ECO:0000313" key="3">
    <source>
        <dbReference type="EMBL" id="KAA1108529.1"/>
    </source>
</evidence>
<feature type="region of interest" description="Disordered" evidence="1">
    <location>
        <begin position="756"/>
        <end position="777"/>
    </location>
</feature>
<feature type="compositionally biased region" description="Low complexity" evidence="1">
    <location>
        <begin position="1274"/>
        <end position="1285"/>
    </location>
</feature>
<feature type="region of interest" description="Disordered" evidence="1">
    <location>
        <begin position="1274"/>
        <end position="1429"/>
    </location>
</feature>
<accession>A0A5B0Q621</accession>
<feature type="region of interest" description="Disordered" evidence="1">
    <location>
        <begin position="998"/>
        <end position="1018"/>
    </location>
</feature>
<evidence type="ECO:0000313" key="4">
    <source>
        <dbReference type="Proteomes" id="UP000324748"/>
    </source>
</evidence>
<dbReference type="InterPro" id="IPR048382">
    <property type="entry name" value="BCAS3_WD40"/>
</dbReference>
<feature type="compositionally biased region" description="Polar residues" evidence="1">
    <location>
        <begin position="362"/>
        <end position="387"/>
    </location>
</feature>
<feature type="compositionally biased region" description="Polar residues" evidence="1">
    <location>
        <begin position="73"/>
        <end position="86"/>
    </location>
</feature>
<evidence type="ECO:0000259" key="2">
    <source>
        <dbReference type="Pfam" id="PF21034"/>
    </source>
</evidence>
<feature type="compositionally biased region" description="Low complexity" evidence="1">
    <location>
        <begin position="1186"/>
        <end position="1195"/>
    </location>
</feature>
<dbReference type="EMBL" id="VSWC01000028">
    <property type="protein sequence ID" value="KAA1108529.1"/>
    <property type="molecule type" value="Genomic_DNA"/>
</dbReference>
<feature type="compositionally biased region" description="Low complexity" evidence="1">
    <location>
        <begin position="1292"/>
        <end position="1302"/>
    </location>
</feature>
<feature type="region of interest" description="Disordered" evidence="1">
    <location>
        <begin position="1"/>
        <end position="28"/>
    </location>
</feature>
<dbReference type="OrthoDB" id="25778at2759"/>
<comment type="caution">
    <text evidence="3">The sequence shown here is derived from an EMBL/GenBank/DDBJ whole genome shotgun (WGS) entry which is preliminary data.</text>
</comment>
<feature type="compositionally biased region" description="Low complexity" evidence="1">
    <location>
        <begin position="1382"/>
        <end position="1414"/>
    </location>
</feature>
<organism evidence="3 4">
    <name type="scientific">Puccinia graminis f. sp. tritici</name>
    <dbReference type="NCBI Taxonomy" id="56615"/>
    <lineage>
        <taxon>Eukaryota</taxon>
        <taxon>Fungi</taxon>
        <taxon>Dikarya</taxon>
        <taxon>Basidiomycota</taxon>
        <taxon>Pucciniomycotina</taxon>
        <taxon>Pucciniomycetes</taxon>
        <taxon>Pucciniales</taxon>
        <taxon>Pucciniaceae</taxon>
        <taxon>Puccinia</taxon>
    </lineage>
</organism>
<dbReference type="InterPro" id="IPR036322">
    <property type="entry name" value="WD40_repeat_dom_sf"/>
</dbReference>
<feature type="compositionally biased region" description="Low complexity" evidence="1">
    <location>
        <begin position="756"/>
        <end position="774"/>
    </location>
</feature>
<feature type="region of interest" description="Disordered" evidence="1">
    <location>
        <begin position="1037"/>
        <end position="1076"/>
    </location>
</feature>
<sequence>MYQSTNQPTKNHEQRTATSTKQQPPIICSPSLIREPTTFESFTTTLQSFSLPTFSSPFRSSHHNNLPPHDAWINSTRPNQPINLPSNPHHPQQQQKLKQYPLTDPDRITFSTWFNFNQRRHLLSINPVGIAIWDTQDLEALVQVSWIRWDHLRQQKTRPPSHHPFDSVEPLITPYHSLQFQNLEPVSASVLPSIDPSSPQMLFAILFNSLLDRSSKLIIISANSATILHSLDLPGIALELKTNQKLIAIATKSPLALHLYRWDLREPSEDLASPPSNPQLSLSKLACSPILDLAPKPKTGNPVFNLGQSRLLVYASSKPPSEREPPIATGPGFSFAFPAQIDPRSPSNAEFGRAESKESNFGLPSTYSATRHSSHTGISGSSWKNSVTPNLDAIDETARKLGGGLLTGAKYLSSWGQNLWSPHIDNLHSSRQGLHHLPRSNLDPAFSQSAPLPHMMSAARPTPSARPEEVHGTYGNVKVIDLFSNDPSFTSHGHRHHQPIFHFKSSSDPLTFLSFNPSSSLLLTSSIEGHSFHVFELRPHSRVGRSYLNSCRPNHPSLSSREATVWHRYKLTRGFTSAEVTDVVWRWDSKIVSVLTEHGTHHLFAIHPAGGAPTTNIGEAGKSPRGTIEPISAIFSPRVHNPRAPQPLSVTVSAFDKIKHKSMRHHSFLQHPDSAASLGYLDYHPNEHETLGHLHHTSLVFAQPKSFNSSQNHSEEILSESHKRSPSVLLHEPLTNSVTLYNFESKKKLLDSVAGGVSSSMSKTSTSLGGTSSSENQTIPSAEVKNKQGLVTTPSGLSQLMMQQTKQMEPKLNGHELTSPPGNLVVSSFAPAVWHLSAMEDPRMNTVNRLYQPLLGSTSSSQPSKLPSPDSKLGYMVHRTNHSGQNWTSFAELDTFSHSLRILPRSIYICHQFDFYHFAPLSQLSSSTSHHHHHHAYHPSSHEHSFIEQLSKANFDHIKKNKLVVKQEVQIQPGDLSTHQESVDLFGLRAVEIDDHFVNHHSTTGPPGSNGSSDSNNQHHQIYAEPLRSAVETVLDSTITSPRRSSQNFPEFPNGHPGRRSGPSGGSQHNPLASLKKSVAENVVPVVGVVNERFRKEIEKITTSGRGVIGSANRRRISVGMNYCNGMMSHTRRAGGGGGGGSESFEGSSGGEVVAYGSEETTSVSFEEDEAIRIDRESFFDDQRPSSSSMSSFDTSMDRLPGLSDETQPAPSDELEPSPPAALGENWDGWTFEDDAELIGALPPAQRLPDKLPDPFLFNPPPHHRHLTLPPVILPSSTTTTTTAILPPPLTPSSKPSSNLSLVEAHSLVNPQPQPVEPSTSTSSKADQDTVLPASETLIHPEPQSQSKLGGDTKEDRACALKTSSASASSATLLPDPIHPTSVKSAAKSDPKSAASGSSAAGSSASGSSASGARSRSRNSHKIKNHNKS</sequence>
<feature type="compositionally biased region" description="Polar residues" evidence="1">
    <location>
        <begin position="1037"/>
        <end position="1049"/>
    </location>
</feature>
<dbReference type="SUPFAM" id="SSF50978">
    <property type="entry name" value="WD40 repeat-like"/>
    <property type="match status" value="1"/>
</dbReference>
<reference evidence="3 4" key="1">
    <citation type="submission" date="2019-05" db="EMBL/GenBank/DDBJ databases">
        <title>Emergence of the Ug99 lineage of the wheat stem rust pathogen through somatic hybridization.</title>
        <authorList>
            <person name="Li F."/>
            <person name="Upadhyaya N.M."/>
            <person name="Sperschneider J."/>
            <person name="Matny O."/>
            <person name="Nguyen-Phuc H."/>
            <person name="Mago R."/>
            <person name="Raley C."/>
            <person name="Miller M.E."/>
            <person name="Silverstein K.A.T."/>
            <person name="Henningsen E."/>
            <person name="Hirsch C.D."/>
            <person name="Visser B."/>
            <person name="Pretorius Z.A."/>
            <person name="Steffenson B.J."/>
            <person name="Schwessinger B."/>
            <person name="Dodds P.N."/>
            <person name="Figueroa M."/>
        </authorList>
    </citation>
    <scope>NUCLEOTIDE SEQUENCE [LARGE SCALE GENOMIC DNA]</scope>
    <source>
        <strain evidence="3">21-0</strain>
    </source>
</reference>
<feature type="domain" description="BCAS3 WD40" evidence="2">
    <location>
        <begin position="500"/>
        <end position="615"/>
    </location>
</feature>
<protein>
    <recommendedName>
        <fullName evidence="2">BCAS3 WD40 domain-containing protein</fullName>
    </recommendedName>
</protein>
<name>A0A5B0Q621_PUCGR</name>
<keyword evidence="4" id="KW-1185">Reference proteome</keyword>
<dbReference type="GO" id="GO:0005737">
    <property type="term" value="C:cytoplasm"/>
    <property type="evidence" value="ECO:0007669"/>
    <property type="project" value="TreeGrafter"/>
</dbReference>
<feature type="region of interest" description="Disordered" evidence="1">
    <location>
        <begin position="59"/>
        <end position="95"/>
    </location>
</feature>
<feature type="region of interest" description="Disordered" evidence="1">
    <location>
        <begin position="1176"/>
        <end position="1228"/>
    </location>
</feature>
<proteinExistence type="predicted"/>
<dbReference type="PANTHER" id="PTHR13268">
    <property type="entry name" value="BREAST CARCINOMA AMPLIFIED SEQUENCE 3"/>
    <property type="match status" value="1"/>
</dbReference>
<feature type="region of interest" description="Disordered" evidence="1">
    <location>
        <begin position="1133"/>
        <end position="1152"/>
    </location>
</feature>
<dbReference type="GO" id="GO:0006914">
    <property type="term" value="P:autophagy"/>
    <property type="evidence" value="ECO:0007669"/>
    <property type="project" value="InterPro"/>
</dbReference>